<feature type="non-terminal residue" evidence="13">
    <location>
        <position position="1"/>
    </location>
</feature>
<name>A0A1B6EMM0_9HEMI</name>
<keyword evidence="5 11" id="KW-0812">Transmembrane</keyword>
<accession>A0A1B6EMM0</accession>
<dbReference type="GO" id="GO:0016020">
    <property type="term" value="C:membrane"/>
    <property type="evidence" value="ECO:0007669"/>
    <property type="project" value="UniProtKB-SubCell"/>
</dbReference>
<evidence type="ECO:0000256" key="5">
    <source>
        <dbReference type="ARBA" id="ARBA00022692"/>
    </source>
</evidence>
<organism evidence="13">
    <name type="scientific">Cuerna arida</name>
    <dbReference type="NCBI Taxonomy" id="1464854"/>
    <lineage>
        <taxon>Eukaryota</taxon>
        <taxon>Metazoa</taxon>
        <taxon>Ecdysozoa</taxon>
        <taxon>Arthropoda</taxon>
        <taxon>Hexapoda</taxon>
        <taxon>Insecta</taxon>
        <taxon>Pterygota</taxon>
        <taxon>Neoptera</taxon>
        <taxon>Paraneoptera</taxon>
        <taxon>Hemiptera</taxon>
        <taxon>Auchenorrhyncha</taxon>
        <taxon>Membracoidea</taxon>
        <taxon>Cicadellidae</taxon>
        <taxon>Cicadellinae</taxon>
        <taxon>Proconiini</taxon>
        <taxon>Cuerna</taxon>
    </lineage>
</organism>
<evidence type="ECO:0000313" key="13">
    <source>
        <dbReference type="EMBL" id="JAS39167.1"/>
    </source>
</evidence>
<evidence type="ECO:0000256" key="10">
    <source>
        <dbReference type="ARBA" id="ARBA00023136"/>
    </source>
</evidence>
<evidence type="ECO:0000256" key="11">
    <source>
        <dbReference type="SAM" id="Phobius"/>
    </source>
</evidence>
<dbReference type="GO" id="GO:0046872">
    <property type="term" value="F:metal ion binding"/>
    <property type="evidence" value="ECO:0007669"/>
    <property type="project" value="UniProtKB-KW"/>
</dbReference>
<dbReference type="PANTHER" id="PTHR10106:SF0">
    <property type="entry name" value="LD36721P"/>
    <property type="match status" value="1"/>
</dbReference>
<protein>
    <recommendedName>
        <fullName evidence="12">Cytochrome b561 domain-containing protein</fullName>
    </recommendedName>
</protein>
<keyword evidence="9" id="KW-0408">Iron</keyword>
<feature type="domain" description="Cytochrome b561" evidence="12">
    <location>
        <begin position="60"/>
        <end position="266"/>
    </location>
</feature>
<evidence type="ECO:0000256" key="7">
    <source>
        <dbReference type="ARBA" id="ARBA00022982"/>
    </source>
</evidence>
<feature type="transmembrane region" description="Helical" evidence="11">
    <location>
        <begin position="239"/>
        <end position="265"/>
    </location>
</feature>
<comment type="cofactor">
    <cofactor evidence="1">
        <name>heme b</name>
        <dbReference type="ChEBI" id="CHEBI:60344"/>
    </cofactor>
</comment>
<evidence type="ECO:0000256" key="3">
    <source>
        <dbReference type="ARBA" id="ARBA00022448"/>
    </source>
</evidence>
<gene>
    <name evidence="13" type="ORF">g.8346</name>
</gene>
<evidence type="ECO:0000256" key="8">
    <source>
        <dbReference type="ARBA" id="ARBA00022989"/>
    </source>
</evidence>
<dbReference type="GO" id="GO:0016491">
    <property type="term" value="F:oxidoreductase activity"/>
    <property type="evidence" value="ECO:0007669"/>
    <property type="project" value="InterPro"/>
</dbReference>
<sequence length="286" mass="32829">AGLICSFNHSCHILNPIFTNSYVMMSVKDQQVVDHNPISRFEEKIWGSEDLRRFSDVVCITQMMSLLSLMMIIIWSIHYCEGFTFVLKGNQEFIWLYLLIIVATVYFVANYFLAYRVHQTILRKTLKKFHGALHLAIIAMTMTGILSVLNHQKLAKPKCSSVFTWLIFVTIVMHIRQSLYSIYIFIGVRFQFPSLSLHLLTVVLQSLAFGGPLEIVQALDTAFTGLPDRPILSVAGLSYLLSQTYMLELILYMVLLLVLLLAYLMTKIKRYPLSKERETFPIVCLA</sequence>
<feature type="transmembrane region" description="Helical" evidence="11">
    <location>
        <begin position="54"/>
        <end position="74"/>
    </location>
</feature>
<feature type="transmembrane region" description="Helical" evidence="11">
    <location>
        <begin position="129"/>
        <end position="150"/>
    </location>
</feature>
<evidence type="ECO:0000259" key="12">
    <source>
        <dbReference type="PROSITE" id="PS50939"/>
    </source>
</evidence>
<evidence type="ECO:0000256" key="2">
    <source>
        <dbReference type="ARBA" id="ARBA00004141"/>
    </source>
</evidence>
<dbReference type="AlphaFoldDB" id="A0A1B6EMM0"/>
<dbReference type="PANTHER" id="PTHR10106">
    <property type="entry name" value="CYTOCHROME B561-RELATED"/>
    <property type="match status" value="1"/>
</dbReference>
<dbReference type="InterPro" id="IPR006593">
    <property type="entry name" value="Cyt_b561/ferric_Rdtase_TM"/>
</dbReference>
<evidence type="ECO:0000256" key="4">
    <source>
        <dbReference type="ARBA" id="ARBA00022617"/>
    </source>
</evidence>
<comment type="subcellular location">
    <subcellularLocation>
        <location evidence="2">Membrane</location>
        <topology evidence="2">Multi-pass membrane protein</topology>
    </subcellularLocation>
</comment>
<keyword evidence="8 11" id="KW-1133">Transmembrane helix</keyword>
<dbReference type="EMBL" id="GECZ01030602">
    <property type="protein sequence ID" value="JAS39167.1"/>
    <property type="molecule type" value="Transcribed_RNA"/>
</dbReference>
<dbReference type="PROSITE" id="PS50939">
    <property type="entry name" value="CYTOCHROME_B561"/>
    <property type="match status" value="1"/>
</dbReference>
<evidence type="ECO:0000256" key="1">
    <source>
        <dbReference type="ARBA" id="ARBA00001970"/>
    </source>
</evidence>
<keyword evidence="10 11" id="KW-0472">Membrane</keyword>
<keyword evidence="6" id="KW-0479">Metal-binding</keyword>
<reference evidence="13" key="1">
    <citation type="submission" date="2015-11" db="EMBL/GenBank/DDBJ databases">
        <title>De novo transcriptome assembly of four potential Pierce s Disease insect vectors from Arizona vineyards.</title>
        <authorList>
            <person name="Tassone E.E."/>
        </authorList>
    </citation>
    <scope>NUCLEOTIDE SEQUENCE</scope>
</reference>
<feature type="transmembrane region" description="Helical" evidence="11">
    <location>
        <begin position="197"/>
        <end position="219"/>
    </location>
</feature>
<evidence type="ECO:0000256" key="6">
    <source>
        <dbReference type="ARBA" id="ARBA00022723"/>
    </source>
</evidence>
<dbReference type="InterPro" id="IPR043205">
    <property type="entry name" value="CYB561/CYBRD1-like"/>
</dbReference>
<keyword evidence="3" id="KW-0813">Transport</keyword>
<feature type="transmembrane region" description="Helical" evidence="11">
    <location>
        <begin position="162"/>
        <end position="185"/>
    </location>
</feature>
<dbReference type="Gene3D" id="1.20.120.1770">
    <property type="match status" value="1"/>
</dbReference>
<proteinExistence type="predicted"/>
<feature type="transmembrane region" description="Helical" evidence="11">
    <location>
        <begin position="94"/>
        <end position="117"/>
    </location>
</feature>
<keyword evidence="4" id="KW-0349">Heme</keyword>
<keyword evidence="7" id="KW-0249">Electron transport</keyword>
<evidence type="ECO:0000256" key="9">
    <source>
        <dbReference type="ARBA" id="ARBA00023004"/>
    </source>
</evidence>